<dbReference type="STRING" id="1121306.SAMN02745196_01772"/>
<keyword evidence="1" id="KW-1005">Bacterial flagellum biogenesis</keyword>
<sequence length="135" mass="15657">MNPELKLVIFEEKKLLQDLLELLEKQYEAVVNKELMTLEKLTETIENAGKNLAAIEIKRRSLVKEEKFSEIIASSEDDHVKEVYEEIKSLLHNLELQKNTNDTIIKQNLFFTNKMINVIKPSKSAGTYNSYGKTR</sequence>
<evidence type="ECO:0000256" key="1">
    <source>
        <dbReference type="ARBA" id="ARBA00022795"/>
    </source>
</evidence>
<gene>
    <name evidence="3" type="ORF">SAMN02745196_01772</name>
</gene>
<protein>
    <submittedName>
        <fullName evidence="3">Flagellar biosynthesis/type III secretory pathway chaperone</fullName>
    </submittedName>
</protein>
<feature type="coiled-coil region" evidence="2">
    <location>
        <begin position="13"/>
        <end position="100"/>
    </location>
</feature>
<keyword evidence="2" id="KW-0175">Coiled coil</keyword>
<dbReference type="EMBL" id="FQXP01000006">
    <property type="protein sequence ID" value="SHH89304.1"/>
    <property type="molecule type" value="Genomic_DNA"/>
</dbReference>
<dbReference type="OrthoDB" id="1755640at2"/>
<name>A0A1M5WQ86_9CLOT</name>
<dbReference type="Gene3D" id="1.20.58.300">
    <property type="entry name" value="FlgN-like"/>
    <property type="match status" value="1"/>
</dbReference>
<dbReference type="Proteomes" id="UP000184526">
    <property type="component" value="Unassembled WGS sequence"/>
</dbReference>
<dbReference type="InterPro" id="IPR036679">
    <property type="entry name" value="FlgN-like_sf"/>
</dbReference>
<evidence type="ECO:0000313" key="3">
    <source>
        <dbReference type="EMBL" id="SHH89304.1"/>
    </source>
</evidence>
<proteinExistence type="predicted"/>
<dbReference type="SUPFAM" id="SSF140566">
    <property type="entry name" value="FlgN-like"/>
    <property type="match status" value="1"/>
</dbReference>
<evidence type="ECO:0000313" key="4">
    <source>
        <dbReference type="Proteomes" id="UP000184526"/>
    </source>
</evidence>
<dbReference type="GO" id="GO:0044780">
    <property type="term" value="P:bacterial-type flagellum assembly"/>
    <property type="evidence" value="ECO:0007669"/>
    <property type="project" value="InterPro"/>
</dbReference>
<keyword evidence="4" id="KW-1185">Reference proteome</keyword>
<dbReference type="AlphaFoldDB" id="A0A1M5WQ86"/>
<organism evidence="3 4">
    <name type="scientific">Clostridium collagenovorans DSM 3089</name>
    <dbReference type="NCBI Taxonomy" id="1121306"/>
    <lineage>
        <taxon>Bacteria</taxon>
        <taxon>Bacillati</taxon>
        <taxon>Bacillota</taxon>
        <taxon>Clostridia</taxon>
        <taxon>Eubacteriales</taxon>
        <taxon>Clostridiaceae</taxon>
        <taxon>Clostridium</taxon>
    </lineage>
</organism>
<keyword evidence="3" id="KW-0282">Flagellum</keyword>
<dbReference type="RefSeq" id="WP_072831666.1">
    <property type="nucleotide sequence ID" value="NZ_FQXP01000006.1"/>
</dbReference>
<keyword evidence="3" id="KW-0966">Cell projection</keyword>
<dbReference type="InterPro" id="IPR007809">
    <property type="entry name" value="FlgN-like"/>
</dbReference>
<dbReference type="Pfam" id="PF05130">
    <property type="entry name" value="FlgN"/>
    <property type="match status" value="1"/>
</dbReference>
<evidence type="ECO:0000256" key="2">
    <source>
        <dbReference type="SAM" id="Coils"/>
    </source>
</evidence>
<reference evidence="3 4" key="1">
    <citation type="submission" date="2016-11" db="EMBL/GenBank/DDBJ databases">
        <authorList>
            <person name="Jaros S."/>
            <person name="Januszkiewicz K."/>
            <person name="Wedrychowicz H."/>
        </authorList>
    </citation>
    <scope>NUCLEOTIDE SEQUENCE [LARGE SCALE GENOMIC DNA]</scope>
    <source>
        <strain evidence="3 4">DSM 3089</strain>
    </source>
</reference>
<accession>A0A1M5WQ86</accession>
<keyword evidence="3" id="KW-0969">Cilium</keyword>